<reference evidence="2" key="1">
    <citation type="submission" date="2020-08" db="EMBL/GenBank/DDBJ databases">
        <title>Genome sequencing and assembly of the red palm weevil Rhynchophorus ferrugineus.</title>
        <authorList>
            <person name="Dias G.B."/>
            <person name="Bergman C.M."/>
            <person name="Manee M."/>
        </authorList>
    </citation>
    <scope>NUCLEOTIDE SEQUENCE</scope>
    <source>
        <strain evidence="2">AA-2017</strain>
        <tissue evidence="2">Whole larva</tissue>
    </source>
</reference>
<proteinExistence type="predicted"/>
<keyword evidence="3" id="KW-1185">Reference proteome</keyword>
<evidence type="ECO:0000313" key="3">
    <source>
        <dbReference type="Proteomes" id="UP000625711"/>
    </source>
</evidence>
<keyword evidence="1" id="KW-0472">Membrane</keyword>
<name>A0A834IS63_RHYFE</name>
<dbReference type="AlphaFoldDB" id="A0A834IS63"/>
<organism evidence="2 3">
    <name type="scientific">Rhynchophorus ferrugineus</name>
    <name type="common">Red palm weevil</name>
    <name type="synonym">Curculio ferrugineus</name>
    <dbReference type="NCBI Taxonomy" id="354439"/>
    <lineage>
        <taxon>Eukaryota</taxon>
        <taxon>Metazoa</taxon>
        <taxon>Ecdysozoa</taxon>
        <taxon>Arthropoda</taxon>
        <taxon>Hexapoda</taxon>
        <taxon>Insecta</taxon>
        <taxon>Pterygota</taxon>
        <taxon>Neoptera</taxon>
        <taxon>Endopterygota</taxon>
        <taxon>Coleoptera</taxon>
        <taxon>Polyphaga</taxon>
        <taxon>Cucujiformia</taxon>
        <taxon>Curculionidae</taxon>
        <taxon>Dryophthorinae</taxon>
        <taxon>Rhynchophorus</taxon>
    </lineage>
</organism>
<dbReference type="Proteomes" id="UP000625711">
    <property type="component" value="Unassembled WGS sequence"/>
</dbReference>
<accession>A0A834IS63</accession>
<gene>
    <name evidence="2" type="ORF">GWI33_007898</name>
</gene>
<keyword evidence="1" id="KW-0812">Transmembrane</keyword>
<keyword evidence="1" id="KW-1133">Transmembrane helix</keyword>
<dbReference type="EMBL" id="JAACXV010000383">
    <property type="protein sequence ID" value="KAF7278892.1"/>
    <property type="molecule type" value="Genomic_DNA"/>
</dbReference>
<comment type="caution">
    <text evidence="2">The sequence shown here is derived from an EMBL/GenBank/DDBJ whole genome shotgun (WGS) entry which is preliminary data.</text>
</comment>
<feature type="transmembrane region" description="Helical" evidence="1">
    <location>
        <begin position="103"/>
        <end position="124"/>
    </location>
</feature>
<evidence type="ECO:0000313" key="2">
    <source>
        <dbReference type="EMBL" id="KAF7278892.1"/>
    </source>
</evidence>
<protein>
    <submittedName>
        <fullName evidence="2">Uncharacterized protein</fullName>
    </submittedName>
</protein>
<sequence>MTTGYAHADVFISPFGSSDSCTAVGFVDAERDKKLQWVVGGERLMITTKTVDSVRILFPDRSVLSLGLDNTSVSSLSPSFNQGEIFPNPIMGDRYARFSRGRCSIFVFLFGRSVSVLGSFYYSVRSFLVGNVWNS</sequence>
<evidence type="ECO:0000256" key="1">
    <source>
        <dbReference type="SAM" id="Phobius"/>
    </source>
</evidence>